<dbReference type="PROSITE" id="PS01000">
    <property type="entry name" value="SDH_CYT_1"/>
    <property type="match status" value="1"/>
</dbReference>
<protein>
    <recommendedName>
        <fullName evidence="4">Succinate dehydrogenase cytochrome b556 subunit</fullName>
    </recommendedName>
</protein>
<organism evidence="14 15">
    <name type="scientific">Hephaestia caeni</name>
    <dbReference type="NCBI Taxonomy" id="645617"/>
    <lineage>
        <taxon>Bacteria</taxon>
        <taxon>Pseudomonadati</taxon>
        <taxon>Pseudomonadota</taxon>
        <taxon>Alphaproteobacteria</taxon>
        <taxon>Sphingomonadales</taxon>
        <taxon>Sphingomonadaceae</taxon>
        <taxon>Hephaestia</taxon>
    </lineage>
</organism>
<evidence type="ECO:0000313" key="15">
    <source>
        <dbReference type="Proteomes" id="UP000266568"/>
    </source>
</evidence>
<comment type="caution">
    <text evidence="14">The sequence shown here is derived from an EMBL/GenBank/DDBJ whole genome shotgun (WGS) entry which is preliminary data.</text>
</comment>
<dbReference type="InterPro" id="IPR000701">
    <property type="entry name" value="SuccDH_FuR_B_TM-su"/>
</dbReference>
<comment type="subunit">
    <text evidence="11">Part of an enzyme complex containing four subunits: a flavoprotein, an iron-sulfur protein, plus two membrane-anchoring proteins, SdhC and SdhD. The complex can form homotrimers.</text>
</comment>
<evidence type="ECO:0000256" key="10">
    <source>
        <dbReference type="ARBA" id="ARBA00023136"/>
    </source>
</evidence>
<dbReference type="EMBL" id="QXDC01000006">
    <property type="protein sequence ID" value="RIA35478.1"/>
    <property type="molecule type" value="Genomic_DNA"/>
</dbReference>
<feature type="transmembrane region" description="Helical" evidence="13">
    <location>
        <begin position="115"/>
        <end position="136"/>
    </location>
</feature>
<dbReference type="Pfam" id="PF01127">
    <property type="entry name" value="Sdh_cyt"/>
    <property type="match status" value="1"/>
</dbReference>
<feature type="transmembrane region" description="Helical" evidence="13">
    <location>
        <begin position="68"/>
        <end position="89"/>
    </location>
</feature>
<gene>
    <name evidence="14" type="ORF">DFR49_4257</name>
</gene>
<evidence type="ECO:0000256" key="5">
    <source>
        <dbReference type="ARBA" id="ARBA00022617"/>
    </source>
</evidence>
<name>A0A397NGQ4_9SPHN</name>
<comment type="function">
    <text evidence="1">Membrane-anchoring subunit of succinate dehydrogenase (SDH).</text>
</comment>
<evidence type="ECO:0000256" key="7">
    <source>
        <dbReference type="ARBA" id="ARBA00022723"/>
    </source>
</evidence>
<comment type="similarity">
    <text evidence="3">Belongs to the cytochrome b560 family.</text>
</comment>
<dbReference type="SUPFAM" id="SSF81343">
    <property type="entry name" value="Fumarate reductase respiratory complex transmembrane subunits"/>
    <property type="match status" value="1"/>
</dbReference>
<keyword evidence="9 12" id="KW-0408">Iron</keyword>
<evidence type="ECO:0000256" key="13">
    <source>
        <dbReference type="SAM" id="Phobius"/>
    </source>
</evidence>
<dbReference type="Gene3D" id="1.20.1300.10">
    <property type="entry name" value="Fumarate reductase/succinate dehydrogenase, transmembrane subunit"/>
    <property type="match status" value="1"/>
</dbReference>
<dbReference type="InterPro" id="IPR018495">
    <property type="entry name" value="Succ_DH_cyt_bsu_CS"/>
</dbReference>
<keyword evidence="7 12" id="KW-0479">Metal-binding</keyword>
<keyword evidence="5 12" id="KW-0349">Heme</keyword>
<feature type="binding site" description="axial binding residue" evidence="12">
    <location>
        <position position="91"/>
    </location>
    <ligand>
        <name>heme</name>
        <dbReference type="ChEBI" id="CHEBI:30413"/>
        <note>ligand shared with second transmembrane subunit</note>
    </ligand>
    <ligandPart>
        <name>Fe</name>
        <dbReference type="ChEBI" id="CHEBI:18248"/>
    </ligandPart>
</feature>
<dbReference type="AlphaFoldDB" id="A0A397NGQ4"/>
<keyword evidence="15" id="KW-1185">Reference proteome</keyword>
<dbReference type="GO" id="GO:0046872">
    <property type="term" value="F:metal ion binding"/>
    <property type="evidence" value="ECO:0007669"/>
    <property type="project" value="UniProtKB-KW"/>
</dbReference>
<evidence type="ECO:0000256" key="1">
    <source>
        <dbReference type="ARBA" id="ARBA00004050"/>
    </source>
</evidence>
<evidence type="ECO:0000256" key="11">
    <source>
        <dbReference type="ARBA" id="ARBA00025912"/>
    </source>
</evidence>
<evidence type="ECO:0000256" key="8">
    <source>
        <dbReference type="ARBA" id="ARBA00022989"/>
    </source>
</evidence>
<evidence type="ECO:0000256" key="9">
    <source>
        <dbReference type="ARBA" id="ARBA00023004"/>
    </source>
</evidence>
<dbReference type="PANTHER" id="PTHR10978">
    <property type="entry name" value="SUCCINATE DEHYDROGENASE CYTOCHROME B560 SUBUNIT"/>
    <property type="match status" value="1"/>
</dbReference>
<dbReference type="GO" id="GO:0016020">
    <property type="term" value="C:membrane"/>
    <property type="evidence" value="ECO:0007669"/>
    <property type="project" value="UniProtKB-SubCell"/>
</dbReference>
<evidence type="ECO:0000256" key="6">
    <source>
        <dbReference type="ARBA" id="ARBA00022692"/>
    </source>
</evidence>
<evidence type="ECO:0000256" key="2">
    <source>
        <dbReference type="ARBA" id="ARBA00004141"/>
    </source>
</evidence>
<reference evidence="14 15" key="1">
    <citation type="submission" date="2018-08" db="EMBL/GenBank/DDBJ databases">
        <title>Genomic Encyclopedia of Type Strains, Phase IV (KMG-IV): sequencing the most valuable type-strain genomes for metagenomic binning, comparative biology and taxonomic classification.</title>
        <authorList>
            <person name="Goeker M."/>
        </authorList>
    </citation>
    <scope>NUCLEOTIDE SEQUENCE [LARGE SCALE GENOMIC DNA]</scope>
    <source>
        <strain evidence="14 15">DSM 25527</strain>
    </source>
</reference>
<dbReference type="OrthoDB" id="9799441at2"/>
<dbReference type="CDD" id="cd03499">
    <property type="entry name" value="SQR_TypeC_SdhC"/>
    <property type="match status" value="1"/>
</dbReference>
<accession>A0A397NGQ4</accession>
<dbReference type="NCBIfam" id="TIGR02970">
    <property type="entry name" value="succ_dehyd_cytB"/>
    <property type="match status" value="1"/>
</dbReference>
<dbReference type="PANTHER" id="PTHR10978:SF5">
    <property type="entry name" value="SUCCINATE DEHYDROGENASE CYTOCHROME B560 SUBUNIT, MITOCHONDRIAL"/>
    <property type="match status" value="1"/>
</dbReference>
<dbReference type="InterPro" id="IPR034804">
    <property type="entry name" value="SQR/QFR_C/D"/>
</dbReference>
<comment type="cofactor">
    <cofactor evidence="12">
        <name>heme</name>
        <dbReference type="ChEBI" id="CHEBI:30413"/>
    </cofactor>
    <text evidence="12">The heme is bound between the two transmembrane subunits.</text>
</comment>
<evidence type="ECO:0000256" key="12">
    <source>
        <dbReference type="PIRSR" id="PIRSR000178-1"/>
    </source>
</evidence>
<comment type="subcellular location">
    <subcellularLocation>
        <location evidence="2">Membrane</location>
        <topology evidence="2">Multi-pass membrane protein</topology>
    </subcellularLocation>
</comment>
<dbReference type="InterPro" id="IPR014314">
    <property type="entry name" value="Succ_DH_cytb556"/>
</dbReference>
<keyword evidence="10 13" id="KW-0472">Membrane</keyword>
<evidence type="ECO:0000256" key="4">
    <source>
        <dbReference type="ARBA" id="ARBA00020076"/>
    </source>
</evidence>
<keyword evidence="6 13" id="KW-0812">Transmembrane</keyword>
<dbReference type="RefSeq" id="WP_119037621.1">
    <property type="nucleotide sequence ID" value="NZ_QXDC01000006.1"/>
</dbReference>
<dbReference type="Proteomes" id="UP000266568">
    <property type="component" value="Unassembled WGS sequence"/>
</dbReference>
<proteinExistence type="inferred from homology"/>
<dbReference type="GO" id="GO:0009055">
    <property type="term" value="F:electron transfer activity"/>
    <property type="evidence" value="ECO:0007669"/>
    <property type="project" value="InterPro"/>
</dbReference>
<evidence type="ECO:0000256" key="3">
    <source>
        <dbReference type="ARBA" id="ARBA00007244"/>
    </source>
</evidence>
<evidence type="ECO:0000313" key="14">
    <source>
        <dbReference type="EMBL" id="RIA35478.1"/>
    </source>
</evidence>
<dbReference type="GO" id="GO:0006099">
    <property type="term" value="P:tricarboxylic acid cycle"/>
    <property type="evidence" value="ECO:0007669"/>
    <property type="project" value="InterPro"/>
</dbReference>
<sequence>MATQLERTRPLSPHLQIWKWGPHMLVSILHRATGDGMALVGTCLFVWWLAALAAGAEAYAVFVDTFTYAGGGLNALGYIFGIGMSWAFFQHMASGIRHLVLDTGAGFELKTNRTFALLTMVFSVLATVAFWAYLLAGK</sequence>
<dbReference type="PIRSF" id="PIRSF000178">
    <property type="entry name" value="SDH_cyt_b560"/>
    <property type="match status" value="1"/>
</dbReference>
<keyword evidence="8 13" id="KW-1133">Transmembrane helix</keyword>
<feature type="transmembrane region" description="Helical" evidence="13">
    <location>
        <begin position="37"/>
        <end position="62"/>
    </location>
</feature>